<dbReference type="Proteomes" id="UP001201812">
    <property type="component" value="Unassembled WGS sequence"/>
</dbReference>
<evidence type="ECO:0000313" key="3">
    <source>
        <dbReference type="EMBL" id="KAI1729338.1"/>
    </source>
</evidence>
<keyword evidence="3" id="KW-0808">Transferase</keyword>
<dbReference type="GO" id="GO:0005524">
    <property type="term" value="F:ATP binding"/>
    <property type="evidence" value="ECO:0007669"/>
    <property type="project" value="InterPro"/>
</dbReference>
<dbReference type="AlphaFoldDB" id="A0AAD4NH54"/>
<organism evidence="3 4">
    <name type="scientific">Ditylenchus destructor</name>
    <dbReference type="NCBI Taxonomy" id="166010"/>
    <lineage>
        <taxon>Eukaryota</taxon>
        <taxon>Metazoa</taxon>
        <taxon>Ecdysozoa</taxon>
        <taxon>Nematoda</taxon>
        <taxon>Chromadorea</taxon>
        <taxon>Rhabditida</taxon>
        <taxon>Tylenchina</taxon>
        <taxon>Tylenchomorpha</taxon>
        <taxon>Sphaerularioidea</taxon>
        <taxon>Anguinidae</taxon>
        <taxon>Anguininae</taxon>
        <taxon>Ditylenchus</taxon>
    </lineage>
</organism>
<keyword evidence="4" id="KW-1185">Reference proteome</keyword>
<dbReference type="PROSITE" id="PS50011">
    <property type="entry name" value="PROTEIN_KINASE_DOM"/>
    <property type="match status" value="1"/>
</dbReference>
<evidence type="ECO:0000256" key="1">
    <source>
        <dbReference type="ARBA" id="ARBA00022741"/>
    </source>
</evidence>
<dbReference type="GO" id="GO:0004674">
    <property type="term" value="F:protein serine/threonine kinase activity"/>
    <property type="evidence" value="ECO:0007669"/>
    <property type="project" value="TreeGrafter"/>
</dbReference>
<dbReference type="InterPro" id="IPR008271">
    <property type="entry name" value="Ser/Thr_kinase_AS"/>
</dbReference>
<dbReference type="InterPro" id="IPR000719">
    <property type="entry name" value="Prot_kinase_dom"/>
</dbReference>
<proteinExistence type="predicted"/>
<comment type="caution">
    <text evidence="3">The sequence shown here is derived from an EMBL/GenBank/DDBJ whole genome shotgun (WGS) entry which is preliminary data.</text>
</comment>
<dbReference type="InterPro" id="IPR011009">
    <property type="entry name" value="Kinase-like_dom_sf"/>
</dbReference>
<dbReference type="PANTHER" id="PTHR22967">
    <property type="entry name" value="SERINE/THREONINE PROTEIN KINASE"/>
    <property type="match status" value="1"/>
</dbReference>
<gene>
    <name evidence="3" type="ORF">DdX_01573</name>
</gene>
<feature type="domain" description="Protein kinase" evidence="2">
    <location>
        <begin position="17"/>
        <end position="301"/>
    </location>
</feature>
<dbReference type="SMART" id="SM00220">
    <property type="entry name" value="S_TKc"/>
    <property type="match status" value="1"/>
</dbReference>
<keyword evidence="1" id="KW-0547">Nucleotide-binding</keyword>
<evidence type="ECO:0000259" key="2">
    <source>
        <dbReference type="PROSITE" id="PS50011"/>
    </source>
</evidence>
<keyword evidence="3" id="KW-0418">Kinase</keyword>
<dbReference type="Pfam" id="PF00069">
    <property type="entry name" value="Pkinase"/>
    <property type="match status" value="1"/>
</dbReference>
<reference evidence="3" key="1">
    <citation type="submission" date="2022-01" db="EMBL/GenBank/DDBJ databases">
        <title>Genome Sequence Resource for Two Populations of Ditylenchus destructor, the Migratory Endoparasitic Phytonematode.</title>
        <authorList>
            <person name="Zhang H."/>
            <person name="Lin R."/>
            <person name="Xie B."/>
        </authorList>
    </citation>
    <scope>NUCLEOTIDE SEQUENCE</scope>
    <source>
        <strain evidence="3">BazhouSP</strain>
    </source>
</reference>
<sequence length="301" mass="33975">MGCVGSRVDIEADGRQYHIKKLIASGGFSQIFSADDLESGEKVAIKKIVCHSSIELKRTRREISYHRRFGTKPEQHHVMPIIGVSEERVFGSSAILFSLVFPLCKMGSVQDELTSRRPAKKYMPQERILRLFHQVSLAVEVLHMASPPIAHRDLKPANLLFRDEDLILLTDFGSAIECPIRIENGRQSRIMLDEAAELCTMPYRAPELFTCETGTVVDQSVDIWSLGCVLYALCYFCSPYDFVHERGDSIALAVQSAKLKFEPDASFDTSVTDFISSLIKLDPNERPTISEVLQRMRSLKF</sequence>
<dbReference type="SUPFAM" id="SSF56112">
    <property type="entry name" value="Protein kinase-like (PK-like)"/>
    <property type="match status" value="1"/>
</dbReference>
<dbReference type="PANTHER" id="PTHR22967:SF92">
    <property type="entry name" value="LD17053P"/>
    <property type="match status" value="1"/>
</dbReference>
<dbReference type="PROSITE" id="PS00108">
    <property type="entry name" value="PROTEIN_KINASE_ST"/>
    <property type="match status" value="1"/>
</dbReference>
<dbReference type="GO" id="GO:0005737">
    <property type="term" value="C:cytoplasm"/>
    <property type="evidence" value="ECO:0007669"/>
    <property type="project" value="TreeGrafter"/>
</dbReference>
<protein>
    <submittedName>
        <fullName evidence="3">Protein kinase domain-containing protein</fullName>
    </submittedName>
</protein>
<name>A0AAD4NH54_9BILA</name>
<accession>A0AAD4NH54</accession>
<evidence type="ECO:0000313" key="4">
    <source>
        <dbReference type="Proteomes" id="UP001201812"/>
    </source>
</evidence>
<dbReference type="Gene3D" id="1.10.510.10">
    <property type="entry name" value="Transferase(Phosphotransferase) domain 1"/>
    <property type="match status" value="1"/>
</dbReference>
<dbReference type="EMBL" id="JAKKPZ010000001">
    <property type="protein sequence ID" value="KAI1729338.1"/>
    <property type="molecule type" value="Genomic_DNA"/>
</dbReference>